<feature type="transmembrane region" description="Helical" evidence="1">
    <location>
        <begin position="63"/>
        <end position="85"/>
    </location>
</feature>
<evidence type="ECO:0000313" key="2">
    <source>
        <dbReference type="EMBL" id="UXH31404.1"/>
    </source>
</evidence>
<keyword evidence="1" id="KW-1133">Transmembrane helix</keyword>
<evidence type="ECO:0008006" key="3">
    <source>
        <dbReference type="Google" id="ProtNLM"/>
    </source>
</evidence>
<name>A0A9E7RSE2_METWO</name>
<dbReference type="AlphaFoldDB" id="A0A9E7RSE2"/>
<dbReference type="GeneID" id="75107115"/>
<keyword evidence="1" id="KW-0472">Membrane</keyword>
<organism evidence="2">
    <name type="scientific">Methanothermobacter wolfeii</name>
    <name type="common">Methanobacterium wolfei</name>
    <dbReference type="NCBI Taxonomy" id="145261"/>
    <lineage>
        <taxon>Archaea</taxon>
        <taxon>Methanobacteriati</taxon>
        <taxon>Methanobacteriota</taxon>
        <taxon>Methanomada group</taxon>
        <taxon>Methanobacteria</taxon>
        <taxon>Methanobacteriales</taxon>
        <taxon>Methanobacteriaceae</taxon>
        <taxon>Methanothermobacter</taxon>
    </lineage>
</organism>
<dbReference type="EMBL" id="CP104550">
    <property type="protein sequence ID" value="UXH31404.1"/>
    <property type="molecule type" value="Genomic_DNA"/>
</dbReference>
<dbReference type="RefSeq" id="WP_261599511.1">
    <property type="nucleotide sequence ID" value="NZ_CP104550.1"/>
</dbReference>
<sequence length="117" mass="13605">MNCDKHPEREGIASCIICGRIMCEECRLRLGGKNYCQSCADRIFRERSVEGPVDERMGALKKLLITFILIIAFLVCLFYILYLVYLAPYYGSLQNVISILMEDPQRIIRFLSWRIGF</sequence>
<protein>
    <recommendedName>
        <fullName evidence="3">B box-type domain-containing protein</fullName>
    </recommendedName>
</protein>
<reference evidence="2" key="1">
    <citation type="submission" date="2022-09" db="EMBL/GenBank/DDBJ databases">
        <title>Characterization of three MwoI isoschizomers from sequenced genome and metagenomes.</title>
        <authorList>
            <person name="Fomenkov A."/>
            <person name="Xu S.Y."/>
            <person name="Roberts R.J."/>
        </authorList>
    </citation>
    <scope>NUCLEOTIDE SEQUENCE</scope>
    <source>
        <strain evidence="2">DSM 2970</strain>
    </source>
</reference>
<proteinExistence type="predicted"/>
<keyword evidence="1" id="KW-0812">Transmembrane</keyword>
<accession>A0A9E7RSE2</accession>
<dbReference type="Proteomes" id="UP001065373">
    <property type="component" value="Chromosome"/>
</dbReference>
<evidence type="ECO:0000256" key="1">
    <source>
        <dbReference type="SAM" id="Phobius"/>
    </source>
</evidence>
<gene>
    <name evidence="2" type="ORF">N5910_07645</name>
</gene>